<evidence type="ECO:0000313" key="2">
    <source>
        <dbReference type="EMBL" id="KUM92622.1"/>
    </source>
</evidence>
<sequence>MPDGDDTLIVPVNVDALVVNQRVRQRDGQGFRRWRPNFNLLRHNKTPEPSPFTNEQKWNSTGTDDTPYKKYDGVYVRWELPKALRHGESRSEGGPTEFPLVPNRWLVVRQVRGHTGLTTAWVVESDFLDDREGTSAFVHPFRPGVQDPKATPYRSTVITTKIGRAQGIGPDGGVAWSEPGAGDPARRELFLTAVGPGLMTFHIYQPYHQNVFSLHDPMTGVPDQATVDYQVVGWHSDPAQEELRRRLGQPGTTLDGVLAELGWKVADLLQGWTPASTSYSGRAVGVGWDRTGRAPDSARPADKNTIKIGVGSSVDEATAALLAAARAALPAAARNALSHADPGLLHALGQGLVDTLDGADGTVRTAQAMHKGWFEQLPGGFTWRLADTSGQGNVSGDPSSVTWSGVCAEHEEWLARLNRDQAAYDTKARELAALQWRLYALWWMHGLPLLPPQYTREQFRAEIDPADPDGLAVEVARRIEELKELQDRVPHGADAVELARSIAAYVDSHPPELPDGYELRREALPPFWQASDPTVVLSGAKSQEGHDPLTGGGPLPCRTPAQILGGVAPGGPVPDAFAALKTGGLPPIVAALLGEFVYVLDPDHAGTLPPDIAPEPWRQPWKPLLYQWRVRHWPVPYGDPDRPNWRFDGGRYAWERGDATKPPLEITSRRFLVPLPQYTLSSGLDQYAADHPAAAAAAFASAAGQAKDLDLLSQRLDGLTDALACVDAAPNLSPPGAVGRLVGDVFGRLPDPGPLPVPFDGWQKSGFTQIRAGQFAMSALSIVDEFGQTLDVLLPGDAAYLQPTIGDSLRPGDRYAEDTLRDRFVQLPPRLLQPARLRFDFLAEHDDDQLVDLTANTTPVCAWIIPSYVDRSLLCYAPTGAPLGELRLKLQADAGAQGGVSTVVGWGPLPDSQVHTIDGLFRDRPQLHAFVSHLATAGPAVFLDLLSTVDRALCGIDPGNPYGDEVLGALLGRPLALVRTGLGFELDGPPVTDPGWQYALDWRALTDWRERKADAGRAPADMDHLNYRWPIRLGNAGQSGDGLIGYFSETDYTTFYAVTGPGTEHPTGYVQEISSGNWPALAADSMDRTHLTMLLDPLAAVHATTDLLPVTDLRMPSRFTRTAMAAMKVALRLSPVLTTTRRVPAQQTETDGENGTQGESDQPSSFVNALALPHPTGSQGVWDWSELVVPDTAARAGGATAAPQWAHHAVVQIDQNARLDEDGPVVRTGFLRLTNGFDHA</sequence>
<dbReference type="RefSeq" id="WP_067005523.1">
    <property type="nucleotide sequence ID" value="NZ_BNDU01000012.1"/>
</dbReference>
<keyword evidence="3" id="KW-1185">Reference proteome</keyword>
<evidence type="ECO:0000256" key="1">
    <source>
        <dbReference type="SAM" id="MobiDB-lite"/>
    </source>
</evidence>
<feature type="region of interest" description="Disordered" evidence="1">
    <location>
        <begin position="1140"/>
        <end position="1167"/>
    </location>
</feature>
<feature type="compositionally biased region" description="Polar residues" evidence="1">
    <location>
        <begin position="51"/>
        <end position="64"/>
    </location>
</feature>
<evidence type="ECO:0000313" key="3">
    <source>
        <dbReference type="Proteomes" id="UP000054241"/>
    </source>
</evidence>
<protein>
    <submittedName>
        <fullName evidence="2">Uncharacterized protein</fullName>
    </submittedName>
</protein>
<name>A0A101NGF0_9ACTN</name>
<gene>
    <name evidence="2" type="ORF">AQI88_31145</name>
</gene>
<proteinExistence type="predicted"/>
<dbReference type="Proteomes" id="UP000054241">
    <property type="component" value="Unassembled WGS sequence"/>
</dbReference>
<dbReference type="OrthoDB" id="6091628at2"/>
<reference evidence="2 3" key="1">
    <citation type="submission" date="2015-10" db="EMBL/GenBank/DDBJ databases">
        <title>Draft genome sequence of Streptomyces cellostaticus DSM 40189, type strain for the species Streptomyces cellostaticus.</title>
        <authorList>
            <person name="Ruckert C."/>
            <person name="Winkler A."/>
            <person name="Kalinowski J."/>
            <person name="Kampfer P."/>
            <person name="Glaeser S."/>
        </authorList>
    </citation>
    <scope>NUCLEOTIDE SEQUENCE [LARGE SCALE GENOMIC DNA]</scope>
    <source>
        <strain evidence="2 3">DSM 40189</strain>
    </source>
</reference>
<dbReference type="AlphaFoldDB" id="A0A101NGF0"/>
<feature type="region of interest" description="Disordered" evidence="1">
    <location>
        <begin position="42"/>
        <end position="64"/>
    </location>
</feature>
<organism evidence="2 3">
    <name type="scientific">Streptomyces cellostaticus</name>
    <dbReference type="NCBI Taxonomy" id="67285"/>
    <lineage>
        <taxon>Bacteria</taxon>
        <taxon>Bacillati</taxon>
        <taxon>Actinomycetota</taxon>
        <taxon>Actinomycetes</taxon>
        <taxon>Kitasatosporales</taxon>
        <taxon>Streptomycetaceae</taxon>
        <taxon>Streptomyces</taxon>
    </lineage>
</organism>
<accession>A0A101NGF0</accession>
<dbReference type="EMBL" id="LMWL01000061">
    <property type="protein sequence ID" value="KUM92622.1"/>
    <property type="molecule type" value="Genomic_DNA"/>
</dbReference>
<dbReference type="STRING" id="67285.AQI88_31145"/>
<comment type="caution">
    <text evidence="2">The sequence shown here is derived from an EMBL/GenBank/DDBJ whole genome shotgun (WGS) entry which is preliminary data.</text>
</comment>